<dbReference type="SUPFAM" id="SSF53448">
    <property type="entry name" value="Nucleotide-diphospho-sugar transferases"/>
    <property type="match status" value="1"/>
</dbReference>
<comment type="similarity">
    <text evidence="3">Belongs to the MNN1/MNT family.</text>
</comment>
<comment type="subcellular location">
    <subcellularLocation>
        <location evidence="1">Golgi apparatus membrane</location>
        <topology evidence="1">Single-pass type II membrane protein</topology>
    </subcellularLocation>
</comment>
<keyword evidence="5" id="KW-0812">Transmembrane</keyword>
<evidence type="ECO:0000256" key="6">
    <source>
        <dbReference type="ARBA" id="ARBA00022968"/>
    </source>
</evidence>
<dbReference type="Gene3D" id="3.90.550.10">
    <property type="entry name" value="Spore Coat Polysaccharide Biosynthesis Protein SpsA, Chain A"/>
    <property type="match status" value="1"/>
</dbReference>
<evidence type="ECO:0000256" key="4">
    <source>
        <dbReference type="ARBA" id="ARBA00022679"/>
    </source>
</evidence>
<keyword evidence="12" id="KW-1185">Reference proteome</keyword>
<dbReference type="PANTHER" id="PTHR31646">
    <property type="entry name" value="ALPHA-1,2-MANNOSYLTRANSFERASE MNN2"/>
    <property type="match status" value="1"/>
</dbReference>
<dbReference type="GO" id="GO:0016757">
    <property type="term" value="F:glycosyltransferase activity"/>
    <property type="evidence" value="ECO:0007669"/>
    <property type="project" value="UniProtKB-KW"/>
</dbReference>
<dbReference type="InterPro" id="IPR022751">
    <property type="entry name" value="Alpha_mannosyltransferase"/>
</dbReference>
<feature type="region of interest" description="Disordered" evidence="10">
    <location>
        <begin position="386"/>
        <end position="416"/>
    </location>
</feature>
<keyword evidence="6" id="KW-0735">Signal-anchor</keyword>
<dbReference type="EMBL" id="JAKNSF020000013">
    <property type="protein sequence ID" value="KAK7735482.1"/>
    <property type="molecule type" value="Genomic_DNA"/>
</dbReference>
<keyword evidence="4" id="KW-0808">Transferase</keyword>
<evidence type="ECO:0000256" key="1">
    <source>
        <dbReference type="ARBA" id="ARBA00004323"/>
    </source>
</evidence>
<keyword evidence="8" id="KW-0333">Golgi apparatus</keyword>
<keyword evidence="7" id="KW-1133">Transmembrane helix</keyword>
<comment type="caution">
    <text evidence="11">The sequence shown here is derived from an EMBL/GenBank/DDBJ whole genome shotgun (WGS) entry which is preliminary data.</text>
</comment>
<evidence type="ECO:0000256" key="9">
    <source>
        <dbReference type="ARBA" id="ARBA00023136"/>
    </source>
</evidence>
<protein>
    <submittedName>
        <fullName evidence="11">Mannosyltransferase</fullName>
    </submittedName>
</protein>
<dbReference type="Proteomes" id="UP001430848">
    <property type="component" value="Unassembled WGS sequence"/>
</dbReference>
<sequence>MLTLGQSSCRSKLASIPRIAGLLFIFLTALAFPYRTEIRAKWDNTETLAEWLPLASSAKGEEVGLAEELIFILEKYSPAGLKPIEAVKGAKVDRWPADHDAELMDILETTPKQTLSLMEAHSGYIKAVEQKLPRYIPKKKHSRGIVTVGGGSYFPPLMVSLRLLRRTGTAMPVEVFLPEDEYEEQMCEEVLPTLNAACRTFPKLGGKISHYQYKVFAIILSSFEDVLWLDADNFSLHDAASLFTSTPFQKTGMVAWPDIWQTSVSPTYYLIAQSKPTPISARASTESGQLLVSKTKHWKTLLLAAYYNYYGPEYYYPLLCQGGAGCGDKETFLPAAEAMGLPFYAVEAPPQPVGHYKHDVHPERGIYRFALIQGDPSDDYILTNRAAPSKPSLRTANESEGDLQAGGPVERDEEGASPYDAVRPFFLHMMTPKWDAHHVFDHVGRYDLTLDYKNRQAAAYQDPPEVAARIKGVERMVWEETRWVACNLENAIRYWVGKRGAICKKMDQYFKDVLDTEKAVKLGLASSMAPAPYIP</sequence>
<dbReference type="PANTHER" id="PTHR31646:SF1">
    <property type="entry name" value="ALPHA-1,2-MANNOSYLTRANSFERASE MNN2"/>
    <property type="match status" value="1"/>
</dbReference>
<dbReference type="InterPro" id="IPR029044">
    <property type="entry name" value="Nucleotide-diphossugar_trans"/>
</dbReference>
<evidence type="ECO:0000256" key="10">
    <source>
        <dbReference type="SAM" id="MobiDB-lite"/>
    </source>
</evidence>
<gene>
    <name evidence="11" type="primary">MNN2_1</name>
    <name evidence="11" type="ORF">SLS63_003952</name>
</gene>
<keyword evidence="11" id="KW-0328">Glycosyltransferase</keyword>
<evidence type="ECO:0000256" key="7">
    <source>
        <dbReference type="ARBA" id="ARBA00022989"/>
    </source>
</evidence>
<proteinExistence type="inferred from homology"/>
<evidence type="ECO:0000313" key="12">
    <source>
        <dbReference type="Proteomes" id="UP001430848"/>
    </source>
</evidence>
<name>A0ABR1PFH0_DIAER</name>
<keyword evidence="9" id="KW-0472">Membrane</keyword>
<organism evidence="11 12">
    <name type="scientific">Diaporthe eres</name>
    <name type="common">Phomopsis oblonga</name>
    <dbReference type="NCBI Taxonomy" id="83184"/>
    <lineage>
        <taxon>Eukaryota</taxon>
        <taxon>Fungi</taxon>
        <taxon>Dikarya</taxon>
        <taxon>Ascomycota</taxon>
        <taxon>Pezizomycotina</taxon>
        <taxon>Sordariomycetes</taxon>
        <taxon>Sordariomycetidae</taxon>
        <taxon>Diaporthales</taxon>
        <taxon>Diaporthaceae</taxon>
        <taxon>Diaporthe</taxon>
        <taxon>Diaporthe eres species complex</taxon>
    </lineage>
</organism>
<accession>A0ABR1PFH0</accession>
<dbReference type="Pfam" id="PF11051">
    <property type="entry name" value="Mannosyl_trans3"/>
    <property type="match status" value="2"/>
</dbReference>
<reference evidence="11 12" key="1">
    <citation type="submission" date="2024-02" db="EMBL/GenBank/DDBJ databases">
        <title>De novo assembly and annotation of 12 fungi associated with fruit tree decline syndrome in Ontario, Canada.</title>
        <authorList>
            <person name="Sulman M."/>
            <person name="Ellouze W."/>
            <person name="Ilyukhin E."/>
        </authorList>
    </citation>
    <scope>NUCLEOTIDE SEQUENCE [LARGE SCALE GENOMIC DNA]</scope>
    <source>
        <strain evidence="11 12">M169</strain>
    </source>
</reference>
<evidence type="ECO:0000256" key="8">
    <source>
        <dbReference type="ARBA" id="ARBA00023034"/>
    </source>
</evidence>
<evidence type="ECO:0000256" key="3">
    <source>
        <dbReference type="ARBA" id="ARBA00009105"/>
    </source>
</evidence>
<comment type="pathway">
    <text evidence="2">Protein modification; protein glycosylation.</text>
</comment>
<evidence type="ECO:0000256" key="2">
    <source>
        <dbReference type="ARBA" id="ARBA00004922"/>
    </source>
</evidence>
<evidence type="ECO:0000256" key="5">
    <source>
        <dbReference type="ARBA" id="ARBA00022692"/>
    </source>
</evidence>
<evidence type="ECO:0000313" key="11">
    <source>
        <dbReference type="EMBL" id="KAK7735482.1"/>
    </source>
</evidence>